<dbReference type="EMBL" id="CANHGI010000006">
    <property type="protein sequence ID" value="CAI5454614.1"/>
    <property type="molecule type" value="Genomic_DNA"/>
</dbReference>
<evidence type="ECO:0000313" key="4">
    <source>
        <dbReference type="EMBL" id="CAI5454614.1"/>
    </source>
</evidence>
<dbReference type="PANTHER" id="PTHR24036">
    <property type="entry name" value="SKELETOR-RELATED"/>
    <property type="match status" value="1"/>
</dbReference>
<accession>A0A9P1N822</accession>
<feature type="chain" id="PRO_5040130925" description="DM13 domain-containing protein" evidence="2">
    <location>
        <begin position="26"/>
        <end position="220"/>
    </location>
</feature>
<dbReference type="Proteomes" id="UP001152747">
    <property type="component" value="Unassembled WGS sequence"/>
</dbReference>
<reference evidence="4" key="1">
    <citation type="submission" date="2022-11" db="EMBL/GenBank/DDBJ databases">
        <authorList>
            <person name="Kikuchi T."/>
        </authorList>
    </citation>
    <scope>NUCLEOTIDE SEQUENCE</scope>
    <source>
        <strain evidence="4">PS1010</strain>
    </source>
</reference>
<dbReference type="SMART" id="SM00686">
    <property type="entry name" value="DM13"/>
    <property type="match status" value="1"/>
</dbReference>
<gene>
    <name evidence="4" type="ORF">CAMP_LOCUS17251</name>
</gene>
<dbReference type="OrthoDB" id="2448405at2759"/>
<feature type="signal peptide" evidence="2">
    <location>
        <begin position="1"/>
        <end position="25"/>
    </location>
</feature>
<name>A0A9P1N822_9PELO</name>
<keyword evidence="2" id="KW-0732">Signal</keyword>
<evidence type="ECO:0000259" key="3">
    <source>
        <dbReference type="PROSITE" id="PS51549"/>
    </source>
</evidence>
<sequence>MLSTFRNFFALLVAAVLFLTKEGSTHEINSYNSDFGVFLGELNGNSDIAGQVFLVNSSTLQIFNFTFDASQNAHFWFDVKESATPDGLKGITNEYGISPIGNFPKGQDRVVVHIPEKHKIDDFKSFSVYDFKADRNFGSISLPENMKIPHSVVLSNEFAGKRYKLMSGPVYVIDRRTIKVYAFTFQGDKAPKTYFYAGRGSGVAIESGEKVAIRGKDIDE</sequence>
<organism evidence="4 5">
    <name type="scientific">Caenorhabditis angaria</name>
    <dbReference type="NCBI Taxonomy" id="860376"/>
    <lineage>
        <taxon>Eukaryota</taxon>
        <taxon>Metazoa</taxon>
        <taxon>Ecdysozoa</taxon>
        <taxon>Nematoda</taxon>
        <taxon>Chromadorea</taxon>
        <taxon>Rhabditida</taxon>
        <taxon>Rhabditina</taxon>
        <taxon>Rhabditomorpha</taxon>
        <taxon>Rhabditoidea</taxon>
        <taxon>Rhabditidae</taxon>
        <taxon>Peloderinae</taxon>
        <taxon>Caenorhabditis</taxon>
    </lineage>
</organism>
<dbReference type="InterPro" id="IPR052126">
    <property type="entry name" value="Spindle_Org/Thrombomodulin"/>
</dbReference>
<dbReference type="AlphaFoldDB" id="A0A9P1N822"/>
<comment type="caution">
    <text evidence="4">The sequence shown here is derived from an EMBL/GenBank/DDBJ whole genome shotgun (WGS) entry which is preliminary data.</text>
</comment>
<keyword evidence="1" id="KW-0677">Repeat</keyword>
<keyword evidence="5" id="KW-1185">Reference proteome</keyword>
<evidence type="ECO:0000313" key="5">
    <source>
        <dbReference type="Proteomes" id="UP001152747"/>
    </source>
</evidence>
<protein>
    <recommendedName>
        <fullName evidence="3">DM13 domain-containing protein</fullName>
    </recommendedName>
</protein>
<dbReference type="InterPro" id="IPR019545">
    <property type="entry name" value="DM13_domain"/>
</dbReference>
<proteinExistence type="predicted"/>
<dbReference type="Pfam" id="PF10517">
    <property type="entry name" value="DM13"/>
    <property type="match status" value="1"/>
</dbReference>
<dbReference type="PROSITE" id="PS51549">
    <property type="entry name" value="DM13"/>
    <property type="match status" value="2"/>
</dbReference>
<dbReference type="PANTHER" id="PTHR24036:SF5">
    <property type="entry name" value="THROMBOMODULIN"/>
    <property type="match status" value="1"/>
</dbReference>
<feature type="domain" description="DM13" evidence="3">
    <location>
        <begin position="36"/>
        <end position="143"/>
    </location>
</feature>
<evidence type="ECO:0000256" key="1">
    <source>
        <dbReference type="ARBA" id="ARBA00022737"/>
    </source>
</evidence>
<feature type="domain" description="DM13" evidence="3">
    <location>
        <begin position="156"/>
        <end position="220"/>
    </location>
</feature>
<evidence type="ECO:0000256" key="2">
    <source>
        <dbReference type="SAM" id="SignalP"/>
    </source>
</evidence>